<dbReference type="Gene3D" id="1.10.540.10">
    <property type="entry name" value="Acyl-CoA dehydrogenase/oxidase, N-terminal domain"/>
    <property type="match status" value="1"/>
</dbReference>
<feature type="domain" description="Acyl-CoA dehydrogenase/oxidase N-terminal" evidence="1">
    <location>
        <begin position="38"/>
        <end position="70"/>
    </location>
</feature>
<dbReference type="Pfam" id="PF02771">
    <property type="entry name" value="Acyl-CoA_dh_N"/>
    <property type="match status" value="1"/>
</dbReference>
<dbReference type="GO" id="GO:0050660">
    <property type="term" value="F:flavin adenine dinucleotide binding"/>
    <property type="evidence" value="ECO:0007669"/>
    <property type="project" value="InterPro"/>
</dbReference>
<dbReference type="EMBL" id="BMAO01037024">
    <property type="protein sequence ID" value="GFR14801.1"/>
    <property type="molecule type" value="Genomic_DNA"/>
</dbReference>
<keyword evidence="3" id="KW-1185">Reference proteome</keyword>
<dbReference type="InterPro" id="IPR037069">
    <property type="entry name" value="AcylCoA_DH/ox_N_sf"/>
</dbReference>
<reference evidence="2" key="1">
    <citation type="submission" date="2020-07" db="EMBL/GenBank/DDBJ databases">
        <title>Multicomponent nature underlies the extraordinary mechanical properties of spider dragline silk.</title>
        <authorList>
            <person name="Kono N."/>
            <person name="Nakamura H."/>
            <person name="Mori M."/>
            <person name="Yoshida Y."/>
            <person name="Ohtoshi R."/>
            <person name="Malay A.D."/>
            <person name="Moran D.A.P."/>
            <person name="Tomita M."/>
            <person name="Numata K."/>
            <person name="Arakawa K."/>
        </authorList>
    </citation>
    <scope>NUCLEOTIDE SEQUENCE</scope>
</reference>
<evidence type="ECO:0000313" key="2">
    <source>
        <dbReference type="EMBL" id="GFR14801.1"/>
    </source>
</evidence>
<sequence>MNIIKVLRPNGFLKIPLRLLSEPSQVSKGNGGFQFELSAEQKEIQEMARKFAREEILPKAAELDKKGEVFTSSHLQKCTLKISYVKHGNLD</sequence>
<dbReference type="AlphaFoldDB" id="A0A8X6LL68"/>
<gene>
    <name evidence="2" type="primary">NCL1_28760</name>
    <name evidence="2" type="ORF">TNCT_164681</name>
</gene>
<proteinExistence type="predicted"/>
<dbReference type="InterPro" id="IPR009100">
    <property type="entry name" value="AcylCoA_DH/oxidase_NM_dom_sf"/>
</dbReference>
<dbReference type="GO" id="GO:0016627">
    <property type="term" value="F:oxidoreductase activity, acting on the CH-CH group of donors"/>
    <property type="evidence" value="ECO:0007669"/>
    <property type="project" value="InterPro"/>
</dbReference>
<evidence type="ECO:0000259" key="1">
    <source>
        <dbReference type="Pfam" id="PF02771"/>
    </source>
</evidence>
<evidence type="ECO:0000313" key="3">
    <source>
        <dbReference type="Proteomes" id="UP000887116"/>
    </source>
</evidence>
<comment type="caution">
    <text evidence="2">The sequence shown here is derived from an EMBL/GenBank/DDBJ whole genome shotgun (WGS) entry which is preliminary data.</text>
</comment>
<organism evidence="2 3">
    <name type="scientific">Trichonephila clavata</name>
    <name type="common">Joro spider</name>
    <name type="synonym">Nephila clavata</name>
    <dbReference type="NCBI Taxonomy" id="2740835"/>
    <lineage>
        <taxon>Eukaryota</taxon>
        <taxon>Metazoa</taxon>
        <taxon>Ecdysozoa</taxon>
        <taxon>Arthropoda</taxon>
        <taxon>Chelicerata</taxon>
        <taxon>Arachnida</taxon>
        <taxon>Araneae</taxon>
        <taxon>Araneomorphae</taxon>
        <taxon>Entelegynae</taxon>
        <taxon>Araneoidea</taxon>
        <taxon>Nephilidae</taxon>
        <taxon>Trichonephila</taxon>
    </lineage>
</organism>
<name>A0A8X6LL68_TRICU</name>
<dbReference type="SUPFAM" id="SSF56645">
    <property type="entry name" value="Acyl-CoA dehydrogenase NM domain-like"/>
    <property type="match status" value="1"/>
</dbReference>
<accession>A0A8X6LL68</accession>
<dbReference type="Proteomes" id="UP000887116">
    <property type="component" value="Unassembled WGS sequence"/>
</dbReference>
<dbReference type="OrthoDB" id="434771at2759"/>
<dbReference type="InterPro" id="IPR013786">
    <property type="entry name" value="AcylCoA_DH/ox_N"/>
</dbReference>
<protein>
    <submittedName>
        <fullName evidence="2">Medium-chain specific acyl-CoA dehydrogenase</fullName>
    </submittedName>
</protein>